<evidence type="ECO:0000313" key="1">
    <source>
        <dbReference type="EMBL" id="PTB43803.1"/>
    </source>
</evidence>
<dbReference type="AlphaFoldDB" id="A0A2T3ZG93"/>
<dbReference type="Proteomes" id="UP000240493">
    <property type="component" value="Unassembled WGS sequence"/>
</dbReference>
<evidence type="ECO:0000313" key="2">
    <source>
        <dbReference type="Proteomes" id="UP000240493"/>
    </source>
</evidence>
<name>A0A2T3ZG93_TRIA4</name>
<dbReference type="EMBL" id="KZ679258">
    <property type="protein sequence ID" value="PTB43803.1"/>
    <property type="molecule type" value="Genomic_DNA"/>
</dbReference>
<accession>A0A2T3ZG93</accession>
<reference evidence="1 2" key="1">
    <citation type="submission" date="2016-07" db="EMBL/GenBank/DDBJ databases">
        <title>Multiple horizontal gene transfer events from other fungi enriched the ability of initially mycotrophic Trichoderma (Ascomycota) to feed on dead plant biomass.</title>
        <authorList>
            <consortium name="DOE Joint Genome Institute"/>
            <person name="Aerts A."/>
            <person name="Atanasova L."/>
            <person name="Chenthamara K."/>
            <person name="Zhang J."/>
            <person name="Grujic M."/>
            <person name="Henrissat B."/>
            <person name="Kuo A."/>
            <person name="Salamov A."/>
            <person name="Lipzen A."/>
            <person name="Labutti K."/>
            <person name="Barry K."/>
            <person name="Miao Y."/>
            <person name="Rahimi M.J."/>
            <person name="Shen Q."/>
            <person name="Grigoriev I.V."/>
            <person name="Kubicek C.P."/>
            <person name="Druzhinina I.S."/>
        </authorList>
    </citation>
    <scope>NUCLEOTIDE SEQUENCE [LARGE SCALE GENOMIC DNA]</scope>
    <source>
        <strain evidence="1 2">CBS 433.97</strain>
    </source>
</reference>
<organism evidence="1 2">
    <name type="scientific">Trichoderma asperellum (strain ATCC 204424 / CBS 433.97 / NBRC 101777)</name>
    <dbReference type="NCBI Taxonomy" id="1042311"/>
    <lineage>
        <taxon>Eukaryota</taxon>
        <taxon>Fungi</taxon>
        <taxon>Dikarya</taxon>
        <taxon>Ascomycota</taxon>
        <taxon>Pezizomycotina</taxon>
        <taxon>Sordariomycetes</taxon>
        <taxon>Hypocreomycetidae</taxon>
        <taxon>Hypocreales</taxon>
        <taxon>Hypocreaceae</taxon>
        <taxon>Trichoderma</taxon>
    </lineage>
</organism>
<sequence length="186" mass="20865">MASLSAVPPMYLELAIPKSRPREHHGYADEDDDDVDDDVSHYECGIAKLGLGEEKAVLLALVPFGRYKDHVRNNIYGHLDFSCPFQRIPLGVATRECIPDIYRYQKDVASSCELEYDINIGGLDVLASNRNKRSENDPPGQKKAQKPYVGHICFVKELDQYLAKPLDVNAKPYAQAIHVRTPLVPT</sequence>
<gene>
    <name evidence="1" type="ORF">M441DRAFT_24086</name>
</gene>
<keyword evidence="2" id="KW-1185">Reference proteome</keyword>
<protein>
    <submittedName>
        <fullName evidence="1">Uncharacterized protein</fullName>
    </submittedName>
</protein>
<proteinExistence type="predicted"/>